<organism evidence="3 4">
    <name type="scientific">Westerdykella ornata</name>
    <dbReference type="NCBI Taxonomy" id="318751"/>
    <lineage>
        <taxon>Eukaryota</taxon>
        <taxon>Fungi</taxon>
        <taxon>Dikarya</taxon>
        <taxon>Ascomycota</taxon>
        <taxon>Pezizomycotina</taxon>
        <taxon>Dothideomycetes</taxon>
        <taxon>Pleosporomycetidae</taxon>
        <taxon>Pleosporales</taxon>
        <taxon>Sporormiaceae</taxon>
        <taxon>Westerdykella</taxon>
    </lineage>
</organism>
<evidence type="ECO:0000313" key="3">
    <source>
        <dbReference type="EMBL" id="KAF2279425.1"/>
    </source>
</evidence>
<keyword evidence="2" id="KW-1133">Transmembrane helix</keyword>
<feature type="compositionally biased region" description="Gly residues" evidence="1">
    <location>
        <begin position="153"/>
        <end position="168"/>
    </location>
</feature>
<dbReference type="AlphaFoldDB" id="A0A6A6JT35"/>
<keyword evidence="2" id="KW-0812">Transmembrane</keyword>
<dbReference type="Proteomes" id="UP000800097">
    <property type="component" value="Unassembled WGS sequence"/>
</dbReference>
<dbReference type="EMBL" id="ML986486">
    <property type="protein sequence ID" value="KAF2279425.1"/>
    <property type="molecule type" value="Genomic_DNA"/>
</dbReference>
<dbReference type="RefSeq" id="XP_033656964.1">
    <property type="nucleotide sequence ID" value="XM_033800666.1"/>
</dbReference>
<reference evidence="3" key="1">
    <citation type="journal article" date="2020" name="Stud. Mycol.">
        <title>101 Dothideomycetes genomes: a test case for predicting lifestyles and emergence of pathogens.</title>
        <authorList>
            <person name="Haridas S."/>
            <person name="Albert R."/>
            <person name="Binder M."/>
            <person name="Bloem J."/>
            <person name="Labutti K."/>
            <person name="Salamov A."/>
            <person name="Andreopoulos B."/>
            <person name="Baker S."/>
            <person name="Barry K."/>
            <person name="Bills G."/>
            <person name="Bluhm B."/>
            <person name="Cannon C."/>
            <person name="Castanera R."/>
            <person name="Culley D."/>
            <person name="Daum C."/>
            <person name="Ezra D."/>
            <person name="Gonzalez J."/>
            <person name="Henrissat B."/>
            <person name="Kuo A."/>
            <person name="Liang C."/>
            <person name="Lipzen A."/>
            <person name="Lutzoni F."/>
            <person name="Magnuson J."/>
            <person name="Mondo S."/>
            <person name="Nolan M."/>
            <person name="Ohm R."/>
            <person name="Pangilinan J."/>
            <person name="Park H.-J."/>
            <person name="Ramirez L."/>
            <person name="Alfaro M."/>
            <person name="Sun H."/>
            <person name="Tritt A."/>
            <person name="Yoshinaga Y."/>
            <person name="Zwiers L.-H."/>
            <person name="Turgeon B."/>
            <person name="Goodwin S."/>
            <person name="Spatafora J."/>
            <person name="Crous P."/>
            <person name="Grigoriev I."/>
        </authorList>
    </citation>
    <scope>NUCLEOTIDE SEQUENCE</scope>
    <source>
        <strain evidence="3">CBS 379.55</strain>
    </source>
</reference>
<evidence type="ECO:0000256" key="2">
    <source>
        <dbReference type="SAM" id="Phobius"/>
    </source>
</evidence>
<dbReference type="GeneID" id="54553841"/>
<keyword evidence="2" id="KW-0472">Membrane</keyword>
<proteinExistence type="predicted"/>
<evidence type="ECO:0000313" key="4">
    <source>
        <dbReference type="Proteomes" id="UP000800097"/>
    </source>
</evidence>
<evidence type="ECO:0000256" key="1">
    <source>
        <dbReference type="SAM" id="MobiDB-lite"/>
    </source>
</evidence>
<accession>A0A6A6JT35</accession>
<gene>
    <name evidence="3" type="ORF">EI97DRAFT_455669</name>
</gene>
<name>A0A6A6JT35_WESOR</name>
<feature type="region of interest" description="Disordered" evidence="1">
    <location>
        <begin position="147"/>
        <end position="217"/>
    </location>
</feature>
<keyword evidence="4" id="KW-1185">Reference proteome</keyword>
<protein>
    <submittedName>
        <fullName evidence="3">Uncharacterized protein</fullName>
    </submittedName>
</protein>
<feature type="transmembrane region" description="Helical" evidence="2">
    <location>
        <begin position="30"/>
        <end position="52"/>
    </location>
</feature>
<sequence length="217" mass="23922">MHHHVSSYYSRRDGDPAVKGAITPTQQKTLLIVLVVLTVFIILAIGVPILYFKLLHRSRTQAADVEKACNACTNTDNSSVDPNLPFLQRHLAVLRAWKKPTPITNGSAPKMPLGISELWPTVPKPVAANKRYSGRPMDFYTQHRRFHRVSGGRPVGGVGAPNGNGGRRGNASEPQRPPPVPPKDGPRRYNPYYGGLAMSPEYTSPANPFHGKQGRYR</sequence>